<feature type="transmembrane region" description="Helical" evidence="7">
    <location>
        <begin position="81"/>
        <end position="101"/>
    </location>
</feature>
<keyword evidence="5 7" id="KW-1133">Transmembrane helix</keyword>
<keyword evidence="9" id="KW-1185">Reference proteome</keyword>
<organism evidence="8 9">
    <name type="scientific">Staphylococcus ratti</name>
    <dbReference type="NCBI Taxonomy" id="2892440"/>
    <lineage>
        <taxon>Bacteria</taxon>
        <taxon>Bacillati</taxon>
        <taxon>Bacillota</taxon>
        <taxon>Bacilli</taxon>
        <taxon>Bacillales</taxon>
        <taxon>Staphylococcaceae</taxon>
        <taxon>Staphylococcus</taxon>
    </lineage>
</organism>
<name>A0ABY3PFK3_9STAP</name>
<protein>
    <submittedName>
        <fullName evidence="8">MFS transporter</fullName>
    </submittedName>
</protein>
<evidence type="ECO:0000256" key="4">
    <source>
        <dbReference type="ARBA" id="ARBA00022692"/>
    </source>
</evidence>
<feature type="transmembrane region" description="Helical" evidence="7">
    <location>
        <begin position="107"/>
        <end position="126"/>
    </location>
</feature>
<dbReference type="PANTHER" id="PTHR43266:SF2">
    <property type="entry name" value="MAJOR FACILITATOR SUPERFAMILY (MFS) PROFILE DOMAIN-CONTAINING PROTEIN"/>
    <property type="match status" value="1"/>
</dbReference>
<evidence type="ECO:0000256" key="7">
    <source>
        <dbReference type="SAM" id="Phobius"/>
    </source>
</evidence>
<dbReference type="EMBL" id="CP086654">
    <property type="protein sequence ID" value="UEX91112.1"/>
    <property type="molecule type" value="Genomic_DNA"/>
</dbReference>
<evidence type="ECO:0000256" key="1">
    <source>
        <dbReference type="ARBA" id="ARBA00004651"/>
    </source>
</evidence>
<proteinExistence type="predicted"/>
<gene>
    <name evidence="8" type="ORF">LN051_01325</name>
</gene>
<sequence>MPVIGNIIDRHHNKSILLLGQIVSIISLLSFILFYNHQYQMIFILMILLTVVDVTVKTIVSSNLKWITGDHLERVVSLRQLIQSSALLVSPIVGGILISILTIQHVAIINIITELLALIFIFLLAFKEGVLKVRDKTFGAILKQVCVIFIK</sequence>
<evidence type="ECO:0000256" key="3">
    <source>
        <dbReference type="ARBA" id="ARBA00022475"/>
    </source>
</evidence>
<feature type="transmembrane region" description="Helical" evidence="7">
    <location>
        <begin position="41"/>
        <end position="60"/>
    </location>
</feature>
<dbReference type="SUPFAM" id="SSF103473">
    <property type="entry name" value="MFS general substrate transporter"/>
    <property type="match status" value="1"/>
</dbReference>
<keyword evidence="4 7" id="KW-0812">Transmembrane</keyword>
<reference evidence="8 9" key="1">
    <citation type="journal article" date="2022" name="Pathogens">
        <title>Staphylococcus ratti sp. nov. Isolated from a Lab Rat.</title>
        <authorList>
            <person name="Kovarovic V."/>
            <person name="Sedlacek I."/>
            <person name="Petras P."/>
            <person name="Kralova S."/>
            <person name="Maslanova I."/>
            <person name="Svec P."/>
            <person name="Neumann-Schaal M."/>
            <person name="Botka T."/>
            <person name="Gelbicova T."/>
            <person name="Stankova E."/>
            <person name="Doskar J."/>
            <person name="Pantucek R."/>
        </authorList>
    </citation>
    <scope>NUCLEOTIDE SEQUENCE [LARGE SCALE GENOMIC DNA]</scope>
    <source>
        <strain evidence="8 9">CCM 9025</strain>
    </source>
</reference>
<evidence type="ECO:0000256" key="5">
    <source>
        <dbReference type="ARBA" id="ARBA00022989"/>
    </source>
</evidence>
<evidence type="ECO:0000256" key="6">
    <source>
        <dbReference type="ARBA" id="ARBA00023136"/>
    </source>
</evidence>
<evidence type="ECO:0000256" key="2">
    <source>
        <dbReference type="ARBA" id="ARBA00022448"/>
    </source>
</evidence>
<keyword evidence="3" id="KW-1003">Cell membrane</keyword>
<evidence type="ECO:0000313" key="9">
    <source>
        <dbReference type="Proteomes" id="UP001197626"/>
    </source>
</evidence>
<dbReference type="Gene3D" id="1.20.1250.20">
    <property type="entry name" value="MFS general substrate transporter like domains"/>
    <property type="match status" value="1"/>
</dbReference>
<evidence type="ECO:0000313" key="8">
    <source>
        <dbReference type="EMBL" id="UEX91112.1"/>
    </source>
</evidence>
<keyword evidence="6 7" id="KW-0472">Membrane</keyword>
<keyword evidence="2" id="KW-0813">Transport</keyword>
<dbReference type="InterPro" id="IPR011701">
    <property type="entry name" value="MFS"/>
</dbReference>
<dbReference type="Proteomes" id="UP001197626">
    <property type="component" value="Chromosome"/>
</dbReference>
<comment type="subcellular location">
    <subcellularLocation>
        <location evidence="1">Cell membrane</location>
        <topology evidence="1">Multi-pass membrane protein</topology>
    </subcellularLocation>
</comment>
<accession>A0ABY3PFK3</accession>
<dbReference type="Pfam" id="PF07690">
    <property type="entry name" value="MFS_1"/>
    <property type="match status" value="1"/>
</dbReference>
<dbReference type="PANTHER" id="PTHR43266">
    <property type="entry name" value="MACROLIDE-EFFLUX PROTEIN"/>
    <property type="match status" value="1"/>
</dbReference>
<dbReference type="InterPro" id="IPR036259">
    <property type="entry name" value="MFS_trans_sf"/>
</dbReference>
<feature type="transmembrane region" description="Helical" evidence="7">
    <location>
        <begin position="16"/>
        <end position="35"/>
    </location>
</feature>